<dbReference type="InterPro" id="IPR001810">
    <property type="entry name" value="F-box_dom"/>
</dbReference>
<feature type="domain" description="F-box" evidence="1">
    <location>
        <begin position="13"/>
        <end position="62"/>
    </location>
</feature>
<comment type="caution">
    <text evidence="2">The sequence shown here is derived from an EMBL/GenBank/DDBJ whole genome shotgun (WGS) entry which is preliminary data.</text>
</comment>
<keyword evidence="3" id="KW-1185">Reference proteome</keyword>
<accession>A0AA39H7E5</accession>
<protein>
    <recommendedName>
        <fullName evidence="1">F-box domain-containing protein</fullName>
    </recommendedName>
</protein>
<dbReference type="PROSITE" id="PS50181">
    <property type="entry name" value="FBOX"/>
    <property type="match status" value="1"/>
</dbReference>
<evidence type="ECO:0000313" key="3">
    <source>
        <dbReference type="Proteomes" id="UP001175271"/>
    </source>
</evidence>
<dbReference type="AlphaFoldDB" id="A0AA39H7E5"/>
<dbReference type="InterPro" id="IPR036047">
    <property type="entry name" value="F-box-like_dom_sf"/>
</dbReference>
<name>A0AA39H7E5_9BILA</name>
<proteinExistence type="predicted"/>
<dbReference type="Proteomes" id="UP001175271">
    <property type="component" value="Unassembled WGS sequence"/>
</dbReference>
<dbReference type="SUPFAM" id="SSF81383">
    <property type="entry name" value="F-box domain"/>
    <property type="match status" value="1"/>
</dbReference>
<evidence type="ECO:0000259" key="1">
    <source>
        <dbReference type="PROSITE" id="PS50181"/>
    </source>
</evidence>
<evidence type="ECO:0000313" key="2">
    <source>
        <dbReference type="EMBL" id="KAK0400627.1"/>
    </source>
</evidence>
<reference evidence="2" key="1">
    <citation type="submission" date="2023-06" db="EMBL/GenBank/DDBJ databases">
        <title>Genomic analysis of the entomopathogenic nematode Steinernema hermaphroditum.</title>
        <authorList>
            <person name="Schwarz E.M."/>
            <person name="Heppert J.K."/>
            <person name="Baniya A."/>
            <person name="Schwartz H.T."/>
            <person name="Tan C.-H."/>
            <person name="Antoshechkin I."/>
            <person name="Sternberg P.W."/>
            <person name="Goodrich-Blair H."/>
            <person name="Dillman A.R."/>
        </authorList>
    </citation>
    <scope>NUCLEOTIDE SEQUENCE</scope>
    <source>
        <strain evidence="2">PS9179</strain>
        <tissue evidence="2">Whole animal</tissue>
    </source>
</reference>
<sequence length="286" mass="33108">MGALCCICADRYKSDLNHLPYEVVYQILLVVSKAEKHPCLINRYRRVCRRWNKIIDEIMHSMGAEEGVPKEAVCFLTIVVSTSEPDLKLSIATRDGQFPIEPDKLRTTYPQNAPKRLIINKCDFDCPTVSSAHMNSIAELASSLRSIRELQLYPGEKYSYSPIDFRKLLNSCGLSLETIVCHEPKSGDQDHLASVKRYFICTTGDVETDRFCITLRDDHIRMQSDFRGWRYKWTPGSRVSTWPNPDKNAERKNFTIVQRLYVKLKKDQKLTYFQQLNSFDYSTVMV</sequence>
<dbReference type="EMBL" id="JAUCMV010000004">
    <property type="protein sequence ID" value="KAK0400627.1"/>
    <property type="molecule type" value="Genomic_DNA"/>
</dbReference>
<organism evidence="2 3">
    <name type="scientific">Steinernema hermaphroditum</name>
    <dbReference type="NCBI Taxonomy" id="289476"/>
    <lineage>
        <taxon>Eukaryota</taxon>
        <taxon>Metazoa</taxon>
        <taxon>Ecdysozoa</taxon>
        <taxon>Nematoda</taxon>
        <taxon>Chromadorea</taxon>
        <taxon>Rhabditida</taxon>
        <taxon>Tylenchina</taxon>
        <taxon>Panagrolaimomorpha</taxon>
        <taxon>Strongyloidoidea</taxon>
        <taxon>Steinernematidae</taxon>
        <taxon>Steinernema</taxon>
    </lineage>
</organism>
<gene>
    <name evidence="2" type="ORF">QR680_015356</name>
</gene>